<gene>
    <name evidence="8" type="ORF">B0H63DRAFT_253157</name>
</gene>
<dbReference type="Gene3D" id="4.10.240.10">
    <property type="entry name" value="Zn(2)-C6 fungal-type DNA-binding domain"/>
    <property type="match status" value="1"/>
</dbReference>
<dbReference type="CDD" id="cd00067">
    <property type="entry name" value="GAL4"/>
    <property type="match status" value="1"/>
</dbReference>
<dbReference type="SMART" id="SM00066">
    <property type="entry name" value="GAL4"/>
    <property type="match status" value="1"/>
</dbReference>
<evidence type="ECO:0000256" key="5">
    <source>
        <dbReference type="ARBA" id="ARBA00023163"/>
    </source>
</evidence>
<evidence type="ECO:0000313" key="9">
    <source>
        <dbReference type="Proteomes" id="UP001285441"/>
    </source>
</evidence>
<dbReference type="InterPro" id="IPR036864">
    <property type="entry name" value="Zn2-C6_fun-type_DNA-bd_sf"/>
</dbReference>
<dbReference type="GO" id="GO:0005634">
    <property type="term" value="C:nucleus"/>
    <property type="evidence" value="ECO:0007669"/>
    <property type="project" value="UniProtKB-SubCell"/>
</dbReference>
<keyword evidence="6" id="KW-0539">Nucleus</keyword>
<organism evidence="8 9">
    <name type="scientific">Podospora didyma</name>
    <dbReference type="NCBI Taxonomy" id="330526"/>
    <lineage>
        <taxon>Eukaryota</taxon>
        <taxon>Fungi</taxon>
        <taxon>Dikarya</taxon>
        <taxon>Ascomycota</taxon>
        <taxon>Pezizomycotina</taxon>
        <taxon>Sordariomycetes</taxon>
        <taxon>Sordariomycetidae</taxon>
        <taxon>Sordariales</taxon>
        <taxon>Podosporaceae</taxon>
        <taxon>Podospora</taxon>
    </lineage>
</organism>
<comment type="caution">
    <text evidence="8">The sequence shown here is derived from an EMBL/GenBank/DDBJ whole genome shotgun (WGS) entry which is preliminary data.</text>
</comment>
<keyword evidence="4" id="KW-0238">DNA-binding</keyword>
<dbReference type="InterPro" id="IPR001138">
    <property type="entry name" value="Zn2Cys6_DnaBD"/>
</dbReference>
<comment type="subcellular location">
    <subcellularLocation>
        <location evidence="1">Nucleus</location>
    </subcellularLocation>
</comment>
<keyword evidence="2" id="KW-0862">Zinc</keyword>
<dbReference type="AlphaFoldDB" id="A0AAE0KD02"/>
<keyword evidence="5" id="KW-0804">Transcription</keyword>
<dbReference type="GO" id="GO:0000981">
    <property type="term" value="F:DNA-binding transcription factor activity, RNA polymerase II-specific"/>
    <property type="evidence" value="ECO:0007669"/>
    <property type="project" value="InterPro"/>
</dbReference>
<dbReference type="GO" id="GO:0008270">
    <property type="term" value="F:zinc ion binding"/>
    <property type="evidence" value="ECO:0007669"/>
    <property type="project" value="InterPro"/>
</dbReference>
<evidence type="ECO:0000256" key="1">
    <source>
        <dbReference type="ARBA" id="ARBA00004123"/>
    </source>
</evidence>
<keyword evidence="3" id="KW-0805">Transcription regulation</keyword>
<protein>
    <submittedName>
        <fullName evidence="8">Fungal-specific transcription factor domain-containing protein</fullName>
    </submittedName>
</protein>
<dbReference type="GO" id="GO:0045944">
    <property type="term" value="P:positive regulation of transcription by RNA polymerase II"/>
    <property type="evidence" value="ECO:0007669"/>
    <property type="project" value="TreeGrafter"/>
</dbReference>
<dbReference type="InterPro" id="IPR021858">
    <property type="entry name" value="Fun_TF"/>
</dbReference>
<reference evidence="8" key="1">
    <citation type="journal article" date="2023" name="Mol. Phylogenet. Evol.">
        <title>Genome-scale phylogeny and comparative genomics of the fungal order Sordariales.</title>
        <authorList>
            <person name="Hensen N."/>
            <person name="Bonometti L."/>
            <person name="Westerberg I."/>
            <person name="Brannstrom I.O."/>
            <person name="Guillou S."/>
            <person name="Cros-Aarteil S."/>
            <person name="Calhoun S."/>
            <person name="Haridas S."/>
            <person name="Kuo A."/>
            <person name="Mondo S."/>
            <person name="Pangilinan J."/>
            <person name="Riley R."/>
            <person name="LaButti K."/>
            <person name="Andreopoulos B."/>
            <person name="Lipzen A."/>
            <person name="Chen C."/>
            <person name="Yan M."/>
            <person name="Daum C."/>
            <person name="Ng V."/>
            <person name="Clum A."/>
            <person name="Steindorff A."/>
            <person name="Ohm R.A."/>
            <person name="Martin F."/>
            <person name="Silar P."/>
            <person name="Natvig D.O."/>
            <person name="Lalanne C."/>
            <person name="Gautier V."/>
            <person name="Ament-Velasquez S.L."/>
            <person name="Kruys A."/>
            <person name="Hutchinson M.I."/>
            <person name="Powell A.J."/>
            <person name="Barry K."/>
            <person name="Miller A.N."/>
            <person name="Grigoriev I.V."/>
            <person name="Debuchy R."/>
            <person name="Gladieux P."/>
            <person name="Hiltunen Thoren M."/>
            <person name="Johannesson H."/>
        </authorList>
    </citation>
    <scope>NUCLEOTIDE SEQUENCE</scope>
    <source>
        <strain evidence="8">CBS 232.78</strain>
    </source>
</reference>
<dbReference type="PROSITE" id="PS50048">
    <property type="entry name" value="ZN2_CY6_FUNGAL_2"/>
    <property type="match status" value="1"/>
</dbReference>
<dbReference type="Proteomes" id="UP001285441">
    <property type="component" value="Unassembled WGS sequence"/>
</dbReference>
<evidence type="ECO:0000256" key="6">
    <source>
        <dbReference type="ARBA" id="ARBA00023242"/>
    </source>
</evidence>
<evidence type="ECO:0000256" key="4">
    <source>
        <dbReference type="ARBA" id="ARBA00023125"/>
    </source>
</evidence>
<dbReference type="PANTHER" id="PTHR37534:SF51">
    <property type="entry name" value="ACRIFLAVINE SENSITIVITY CONTROL PROTEIN ACR-2"/>
    <property type="match status" value="1"/>
</dbReference>
<dbReference type="SUPFAM" id="SSF57701">
    <property type="entry name" value="Zn2/Cys6 DNA-binding domain"/>
    <property type="match status" value="1"/>
</dbReference>
<dbReference type="Pfam" id="PF00172">
    <property type="entry name" value="Zn_clus"/>
    <property type="match status" value="1"/>
</dbReference>
<evidence type="ECO:0000313" key="8">
    <source>
        <dbReference type="EMBL" id="KAK3374573.1"/>
    </source>
</evidence>
<reference evidence="8" key="2">
    <citation type="submission" date="2023-06" db="EMBL/GenBank/DDBJ databases">
        <authorList>
            <consortium name="Lawrence Berkeley National Laboratory"/>
            <person name="Haridas S."/>
            <person name="Hensen N."/>
            <person name="Bonometti L."/>
            <person name="Westerberg I."/>
            <person name="Brannstrom I.O."/>
            <person name="Guillou S."/>
            <person name="Cros-Aarteil S."/>
            <person name="Calhoun S."/>
            <person name="Kuo A."/>
            <person name="Mondo S."/>
            <person name="Pangilinan J."/>
            <person name="Riley R."/>
            <person name="LaButti K."/>
            <person name="Andreopoulos B."/>
            <person name="Lipzen A."/>
            <person name="Chen C."/>
            <person name="Yanf M."/>
            <person name="Daum C."/>
            <person name="Ng V."/>
            <person name="Clum A."/>
            <person name="Steindorff A."/>
            <person name="Ohm R."/>
            <person name="Martin F."/>
            <person name="Silar P."/>
            <person name="Natvig D."/>
            <person name="Lalanne C."/>
            <person name="Gautier V."/>
            <person name="Ament-velasquez S.L."/>
            <person name="Kruys A."/>
            <person name="Hutchinson M.I."/>
            <person name="Powell A.J."/>
            <person name="Barry K."/>
            <person name="Miller A.N."/>
            <person name="Grigoriev I.V."/>
            <person name="Debuchy R."/>
            <person name="Gladieux P."/>
            <person name="Thoren M.H."/>
            <person name="Johannesson H."/>
        </authorList>
    </citation>
    <scope>NUCLEOTIDE SEQUENCE</scope>
    <source>
        <strain evidence="8">CBS 232.78</strain>
    </source>
</reference>
<sequence length="524" mass="57792">MSMTAPRPARAGVLQPGKKLRCHNCRRRRLRCDQSYPTCHKCSISGEECLGYGIMLRWANAPAIKGKLAGQTLALKESGRQTNPTYQTTALSWAQNPISINLSLVDPLLSHLNKDHRRYINHFTTVVCRDLVSLDQDDKNPFRAMVSLIGKFDYLEAVIVATSAMHLTTLNRYRGLPPGPELVDSLVSKDRAIRLLKSAIDQGSPTNQAMVLAAIVFFVNLDLIDSGKGGWKIHIDAAGSLISSLQERGPKNLGLDSTIAALADAMAADCLTYRIMASTITCAGSMAGFIQEHVDVCAVLQRAEAHSYHCCPPLILQIILSSGLLFVPPTTPQAHPHQQQEVRMEGYSSVTEMALSLLDQVRSFDIIGWVHSIRGLSPNDDLEARVHVAAAHRAAACLYLLLTVPEAQIVPSSPQLDDLVAEIVYHLSSIDVGHVLLKGTIWPTFMAGAQTDDLAQREWCASRLFAVWAENPWVCPWGYVDSAMQMLRDIWTWRDNRPGEEALSMNWLQELKSGVHSDSDCLIV</sequence>
<evidence type="ECO:0000259" key="7">
    <source>
        <dbReference type="PROSITE" id="PS50048"/>
    </source>
</evidence>
<name>A0AAE0KD02_9PEZI</name>
<feature type="domain" description="Zn(2)-C6 fungal-type" evidence="7">
    <location>
        <begin position="21"/>
        <end position="49"/>
    </location>
</feature>
<dbReference type="Pfam" id="PF11951">
    <property type="entry name" value="Fungal_trans_2"/>
    <property type="match status" value="1"/>
</dbReference>
<accession>A0AAE0KD02</accession>
<evidence type="ECO:0000256" key="3">
    <source>
        <dbReference type="ARBA" id="ARBA00023015"/>
    </source>
</evidence>
<dbReference type="EMBL" id="JAULSW010000007">
    <property type="protein sequence ID" value="KAK3374573.1"/>
    <property type="molecule type" value="Genomic_DNA"/>
</dbReference>
<evidence type="ECO:0000256" key="2">
    <source>
        <dbReference type="ARBA" id="ARBA00022833"/>
    </source>
</evidence>
<proteinExistence type="predicted"/>
<dbReference type="PANTHER" id="PTHR37534">
    <property type="entry name" value="TRANSCRIPTIONAL ACTIVATOR PROTEIN UGA3"/>
    <property type="match status" value="1"/>
</dbReference>
<dbReference type="GO" id="GO:0000976">
    <property type="term" value="F:transcription cis-regulatory region binding"/>
    <property type="evidence" value="ECO:0007669"/>
    <property type="project" value="TreeGrafter"/>
</dbReference>
<keyword evidence="9" id="KW-1185">Reference proteome</keyword>